<dbReference type="InterPro" id="IPR032071">
    <property type="entry name" value="DUF4806"/>
</dbReference>
<dbReference type="Pfam" id="PF16064">
    <property type="entry name" value="DUF4806"/>
    <property type="match status" value="1"/>
</dbReference>
<dbReference type="EnsemblMetazoa" id="AFUN014815-RA">
    <property type="protein sequence ID" value="AFUN014815-PA"/>
    <property type="gene ID" value="AFUN014815"/>
</dbReference>
<organism evidence="2">
    <name type="scientific">Anopheles funestus</name>
    <name type="common">African malaria mosquito</name>
    <dbReference type="NCBI Taxonomy" id="62324"/>
    <lineage>
        <taxon>Eukaryota</taxon>
        <taxon>Metazoa</taxon>
        <taxon>Ecdysozoa</taxon>
        <taxon>Arthropoda</taxon>
        <taxon>Hexapoda</taxon>
        <taxon>Insecta</taxon>
        <taxon>Pterygota</taxon>
        <taxon>Neoptera</taxon>
        <taxon>Endopterygota</taxon>
        <taxon>Diptera</taxon>
        <taxon>Nematocera</taxon>
        <taxon>Culicoidea</taxon>
        <taxon>Culicidae</taxon>
        <taxon>Anophelinae</taxon>
        <taxon>Anopheles</taxon>
    </lineage>
</organism>
<evidence type="ECO:0000259" key="1">
    <source>
        <dbReference type="Pfam" id="PF16064"/>
    </source>
</evidence>
<accession>A0A182S301</accession>
<sequence length="281" mass="32404">MYCKSYAYKRSRRLQEQINEEYDAEQQQLTINLECDSNGEHQIVFSTTTSDALLATLPMVCSDSEDSSNELPGINRIPSVVELMNGSSPIVTNMLTSLSKQIAAINKKTDHVQQNIAFVMGRLEQVEKKVGISLSTLHNMKVVVEKNYGIDFVFKKITNETEFTAFDSKLGTNKKYYEKIKKRLNNHIQAPDPNNRMHQMIDLIFDRTFMAQCSWFGMGKNSQKRIAFGQRKNILKLFGDIGSHKFTTINEMYVKQFLTRKLSHAKDRINMKHEFSVCHKR</sequence>
<dbReference type="STRING" id="62324.A0A182S301"/>
<proteinExistence type="predicted"/>
<name>A0A182S301_ANOFN</name>
<feature type="domain" description="DUF4806" evidence="1">
    <location>
        <begin position="152"/>
        <end position="238"/>
    </location>
</feature>
<dbReference type="VEuPathDB" id="VectorBase:AFUN014815"/>
<dbReference type="VEuPathDB" id="VectorBase:AFUN2_014196"/>
<protein>
    <submittedName>
        <fullName evidence="2">DUF4806 domain-containing protein</fullName>
    </submittedName>
</protein>
<dbReference type="AlphaFoldDB" id="A0A182S301"/>
<evidence type="ECO:0000313" key="2">
    <source>
        <dbReference type="EnsemblMetazoa" id="AFUN014815-PA"/>
    </source>
</evidence>
<reference evidence="2" key="1">
    <citation type="submission" date="2020-05" db="UniProtKB">
        <authorList>
            <consortium name="EnsemblMetazoa"/>
        </authorList>
    </citation>
    <scope>IDENTIFICATION</scope>
    <source>
        <strain evidence="2">FUMOZ</strain>
    </source>
</reference>